<dbReference type="AlphaFoldDB" id="D5GP06"/>
<keyword evidence="2" id="KW-1185">Reference proteome</keyword>
<name>D5GP06_TUBMM</name>
<dbReference type="Pfam" id="PF13489">
    <property type="entry name" value="Methyltransf_23"/>
    <property type="match status" value="1"/>
</dbReference>
<dbReference type="STRING" id="656061.D5GP06"/>
<dbReference type="eggNOG" id="ENOG502SJGS">
    <property type="taxonomic scope" value="Eukaryota"/>
</dbReference>
<sequence length="351" mass="39887">MRPTTFQHRPFLWTLLGKRHLITRLQRVNILPLHSLSLSERIDTKMGVDTMLSRKGKEPGLVVWYPIKLTWSRKYLIPNDEAEQDRLDIIHHVFLLLLDGKLFRAPIGDDIQRILDVGTGTGIWAMDAGEAYPAAEVIGTDLSPIQPSWVPPNVSFQIDDAESDWTFGSNSFDLIHIRHLNGGIKDWRKLIGQAFKALKPGGWLDIAEYECFLRSDDGSLSAESSLFKYYELVNEAADKMGQEFKIAASLDQFILDAGFDKVRHEEMKVPLGTWPADKKQKEIGAFLLLTTEHAFEAFGMALLTRALGMGIPEVQELITAAKRESRSRKIHPYTNQHFYYAQKPFDDSDSE</sequence>
<dbReference type="PANTHER" id="PTHR43591:SF10">
    <property type="entry name" value="ABC TRANSMEMBRANE TYPE-1 DOMAIN-CONTAINING PROTEIN-RELATED"/>
    <property type="match status" value="1"/>
</dbReference>
<reference evidence="1 2" key="1">
    <citation type="journal article" date="2010" name="Nature">
        <title>Perigord black truffle genome uncovers evolutionary origins and mechanisms of symbiosis.</title>
        <authorList>
            <person name="Martin F."/>
            <person name="Kohler A."/>
            <person name="Murat C."/>
            <person name="Balestrini R."/>
            <person name="Coutinho P.M."/>
            <person name="Jaillon O."/>
            <person name="Montanini B."/>
            <person name="Morin E."/>
            <person name="Noel B."/>
            <person name="Percudani R."/>
            <person name="Porcel B."/>
            <person name="Rubini A."/>
            <person name="Amicucci A."/>
            <person name="Amselem J."/>
            <person name="Anthouard V."/>
            <person name="Arcioni S."/>
            <person name="Artiguenave F."/>
            <person name="Aury J.M."/>
            <person name="Ballario P."/>
            <person name="Bolchi A."/>
            <person name="Brenna A."/>
            <person name="Brun A."/>
            <person name="Buee M."/>
            <person name="Cantarel B."/>
            <person name="Chevalier G."/>
            <person name="Couloux A."/>
            <person name="Da Silva C."/>
            <person name="Denoeud F."/>
            <person name="Duplessis S."/>
            <person name="Ghignone S."/>
            <person name="Hilselberger B."/>
            <person name="Iotti M."/>
            <person name="Marcais B."/>
            <person name="Mello A."/>
            <person name="Miranda M."/>
            <person name="Pacioni G."/>
            <person name="Quesneville H."/>
            <person name="Riccioni C."/>
            <person name="Ruotolo R."/>
            <person name="Splivallo R."/>
            <person name="Stocchi V."/>
            <person name="Tisserant E."/>
            <person name="Viscomi A.R."/>
            <person name="Zambonelli A."/>
            <person name="Zampieri E."/>
            <person name="Henrissat B."/>
            <person name="Lebrun M.H."/>
            <person name="Paolocci F."/>
            <person name="Bonfante P."/>
            <person name="Ottonello S."/>
            <person name="Wincker P."/>
        </authorList>
    </citation>
    <scope>NUCLEOTIDE SEQUENCE [LARGE SCALE GENOMIC DNA]</scope>
    <source>
        <strain evidence="1 2">Mel28</strain>
    </source>
</reference>
<dbReference type="PANTHER" id="PTHR43591">
    <property type="entry name" value="METHYLTRANSFERASE"/>
    <property type="match status" value="1"/>
</dbReference>
<evidence type="ECO:0000313" key="2">
    <source>
        <dbReference type="Proteomes" id="UP000006911"/>
    </source>
</evidence>
<dbReference type="GO" id="GO:0008168">
    <property type="term" value="F:methyltransferase activity"/>
    <property type="evidence" value="ECO:0007669"/>
    <property type="project" value="TreeGrafter"/>
</dbReference>
<dbReference type="InterPro" id="IPR029063">
    <property type="entry name" value="SAM-dependent_MTases_sf"/>
</dbReference>
<protein>
    <submittedName>
        <fullName evidence="1">(Perigord truffle) hypothetical protein</fullName>
    </submittedName>
</protein>
<dbReference type="SUPFAM" id="SSF53335">
    <property type="entry name" value="S-adenosyl-L-methionine-dependent methyltransferases"/>
    <property type="match status" value="1"/>
</dbReference>
<dbReference type="HOGENOM" id="CLU_010595_2_3_1"/>
<accession>D5GP06</accession>
<dbReference type="InParanoid" id="D5GP06"/>
<proteinExistence type="predicted"/>
<evidence type="ECO:0000313" key="1">
    <source>
        <dbReference type="EMBL" id="CAZ86249.1"/>
    </source>
</evidence>
<dbReference type="EMBL" id="FN430371">
    <property type="protein sequence ID" value="CAZ86249.1"/>
    <property type="molecule type" value="Genomic_DNA"/>
</dbReference>
<dbReference type="Proteomes" id="UP000006911">
    <property type="component" value="Unassembled WGS sequence"/>
</dbReference>
<dbReference type="OMA" id="DYKHAYL"/>
<dbReference type="KEGG" id="tml:GSTUM_00011609001"/>
<dbReference type="Gene3D" id="3.40.50.150">
    <property type="entry name" value="Vaccinia Virus protein VP39"/>
    <property type="match status" value="1"/>
</dbReference>
<organism evidence="1 2">
    <name type="scientific">Tuber melanosporum (strain Mel28)</name>
    <name type="common">Perigord black truffle</name>
    <dbReference type="NCBI Taxonomy" id="656061"/>
    <lineage>
        <taxon>Eukaryota</taxon>
        <taxon>Fungi</taxon>
        <taxon>Dikarya</taxon>
        <taxon>Ascomycota</taxon>
        <taxon>Pezizomycotina</taxon>
        <taxon>Pezizomycetes</taxon>
        <taxon>Pezizales</taxon>
        <taxon>Tuberaceae</taxon>
        <taxon>Tuber</taxon>
    </lineage>
</organism>
<dbReference type="GeneID" id="9183542"/>
<dbReference type="CDD" id="cd02440">
    <property type="entry name" value="AdoMet_MTases"/>
    <property type="match status" value="1"/>
</dbReference>
<dbReference type="RefSeq" id="XP_002842058.1">
    <property type="nucleotide sequence ID" value="XM_002842012.1"/>
</dbReference>
<gene>
    <name evidence="1" type="ORF">GSTUM_00011609001</name>
</gene>